<keyword evidence="3" id="KW-1185">Reference proteome</keyword>
<reference evidence="2 3" key="1">
    <citation type="submission" date="2021-08" db="EMBL/GenBank/DDBJ databases">
        <title>Caldovatus sediminis gen. nov., sp. nov., a moderately thermophilic bacterium isolated from a hot spring.</title>
        <authorList>
            <person name="Hu C.-J."/>
            <person name="Li W.-J."/>
            <person name="Xian W.-D."/>
        </authorList>
    </citation>
    <scope>NUCLEOTIDE SEQUENCE [LARGE SCALE GENOMIC DNA]</scope>
    <source>
        <strain evidence="2 3">SYSU G05006</strain>
    </source>
</reference>
<name>A0ABS7F6U7_9PROT</name>
<evidence type="ECO:0000256" key="1">
    <source>
        <dbReference type="SAM" id="MobiDB-lite"/>
    </source>
</evidence>
<feature type="compositionally biased region" description="Low complexity" evidence="1">
    <location>
        <begin position="42"/>
        <end position="71"/>
    </location>
</feature>
<comment type="caution">
    <text evidence="2">The sequence shown here is derived from an EMBL/GenBank/DDBJ whole genome shotgun (WGS) entry which is preliminary data.</text>
</comment>
<gene>
    <name evidence="2" type="ORF">K1J50_16310</name>
</gene>
<sequence length="119" mass="12285">MNRDEGYGQDVTAGAPAGGTSHAPPGPDEAIARQGEARRKAAPATGGAAKPRRPGAGARTAWAHPRPRAAAPLPPPTEAEVRRMVAEFQARGGQITVCRPVHLLPVQNGAGSDAKRWTA</sequence>
<dbReference type="EMBL" id="JAHZUY010000066">
    <property type="protein sequence ID" value="MBW8271048.1"/>
    <property type="molecule type" value="Genomic_DNA"/>
</dbReference>
<organism evidence="2 3">
    <name type="scientific">Caldovatus aquaticus</name>
    <dbReference type="NCBI Taxonomy" id="2865671"/>
    <lineage>
        <taxon>Bacteria</taxon>
        <taxon>Pseudomonadati</taxon>
        <taxon>Pseudomonadota</taxon>
        <taxon>Alphaproteobacteria</taxon>
        <taxon>Acetobacterales</taxon>
        <taxon>Roseomonadaceae</taxon>
        <taxon>Caldovatus</taxon>
    </lineage>
</organism>
<accession>A0ABS7F6U7</accession>
<dbReference type="Proteomes" id="UP001519924">
    <property type="component" value="Unassembled WGS sequence"/>
</dbReference>
<dbReference type="RefSeq" id="WP_220118828.1">
    <property type="nucleotide sequence ID" value="NZ_JAHZUY010000066.1"/>
</dbReference>
<proteinExistence type="predicted"/>
<evidence type="ECO:0000313" key="3">
    <source>
        <dbReference type="Proteomes" id="UP001519924"/>
    </source>
</evidence>
<evidence type="ECO:0000313" key="2">
    <source>
        <dbReference type="EMBL" id="MBW8271048.1"/>
    </source>
</evidence>
<protein>
    <submittedName>
        <fullName evidence="2">Uncharacterized protein</fullName>
    </submittedName>
</protein>
<feature type="region of interest" description="Disordered" evidence="1">
    <location>
        <begin position="1"/>
        <end position="78"/>
    </location>
</feature>